<feature type="transmembrane region" description="Helical" evidence="1">
    <location>
        <begin position="96"/>
        <end position="115"/>
    </location>
</feature>
<reference evidence="3 4" key="1">
    <citation type="journal article" date="2011" name="Front. Microbiol.">
        <title>Genomic signatures of strain selection and enhancement in Bacillus atrophaeus var. globigii, a historical biowarfare simulant.</title>
        <authorList>
            <person name="Gibbons H.S."/>
            <person name="Broomall S.M."/>
            <person name="McNew L.A."/>
            <person name="Daligault H."/>
            <person name="Chapman C."/>
            <person name="Bruce D."/>
            <person name="Karavis M."/>
            <person name="Krepps M."/>
            <person name="McGregor P.A."/>
            <person name="Hong C."/>
            <person name="Park K.H."/>
            <person name="Akmal A."/>
            <person name="Feldman A."/>
            <person name="Lin J.S."/>
            <person name="Chang W.E."/>
            <person name="Higgs B.W."/>
            <person name="Demirev P."/>
            <person name="Lindquist J."/>
            <person name="Liem A."/>
            <person name="Fochler E."/>
            <person name="Read T.D."/>
            <person name="Tapia R."/>
            <person name="Johnson S."/>
            <person name="Bishop-Lilly K.A."/>
            <person name="Detter C."/>
            <person name="Han C."/>
            <person name="Sozhamannan S."/>
            <person name="Rosenzweig C.N."/>
            <person name="Skowronski E.W."/>
        </authorList>
    </citation>
    <scope>NUCLEOTIDE SEQUENCE [LARGE SCALE GENOMIC DNA]</scope>
    <source>
        <strain evidence="3 4">PIT1</strain>
    </source>
</reference>
<keyword evidence="4" id="KW-1185">Reference proteome</keyword>
<sequence length="372" mass="42253">MIGSKMEKSRFIYIGAFRLPDRNAAAHRVLNIGKAIRELGGEVSYIHEGRLVKIADVERVENSEPEAKSSFQKASILFRDFICGLKHVLHRNCTHIIVYNLPVVFYVPIFLVAKFSRVKVIADCTEWYDSLGDSVVKKLMKQIDVSCRMRVLNKFAYRVISISSLLNKYYQRNSILIPPLIDIQDSKWLLAMESSPPNGVAKKKINLFYGGDMGEGKDSLFDILYFLANEPSSIKSSVNIIIAGDITPKVKSEIQQYAYSLSIVFVGRIQHTAVLEYLSHCDYLVFFRKSTRANNAGFPTKFTEAFTMGVNIITNSTSDIGNFAGFENVTLVDKPSQMSNLDLSIKDKKNRISELNDYFDYRNYLAEIERLI</sequence>
<evidence type="ECO:0000259" key="2">
    <source>
        <dbReference type="Pfam" id="PF00534"/>
    </source>
</evidence>
<protein>
    <recommendedName>
        <fullName evidence="2">Glycosyl transferase family 1 domain-containing protein</fullName>
    </recommendedName>
</protein>
<proteinExistence type="predicted"/>
<evidence type="ECO:0000256" key="1">
    <source>
        <dbReference type="SAM" id="Phobius"/>
    </source>
</evidence>
<dbReference type="RefSeq" id="WP_126826604.1">
    <property type="nucleotide sequence ID" value="NZ_PIQG01000002.1"/>
</dbReference>
<dbReference type="SUPFAM" id="SSF53756">
    <property type="entry name" value="UDP-Glycosyltransferase/glycogen phosphorylase"/>
    <property type="match status" value="1"/>
</dbReference>
<gene>
    <name evidence="3" type="ORF">CWI83_05025</name>
</gene>
<dbReference type="AlphaFoldDB" id="A0A432ZKH3"/>
<organism evidence="3 4">
    <name type="scientific">Pseudidiomarina taiwanensis</name>
    <dbReference type="NCBI Taxonomy" id="337250"/>
    <lineage>
        <taxon>Bacteria</taxon>
        <taxon>Pseudomonadati</taxon>
        <taxon>Pseudomonadota</taxon>
        <taxon>Gammaproteobacteria</taxon>
        <taxon>Alteromonadales</taxon>
        <taxon>Idiomarinaceae</taxon>
        <taxon>Pseudidiomarina</taxon>
    </lineage>
</organism>
<evidence type="ECO:0000313" key="3">
    <source>
        <dbReference type="EMBL" id="RUO78394.1"/>
    </source>
</evidence>
<keyword evidence="1" id="KW-0472">Membrane</keyword>
<accession>A0A432ZKH3</accession>
<dbReference type="Gene3D" id="3.40.50.2000">
    <property type="entry name" value="Glycogen Phosphorylase B"/>
    <property type="match status" value="1"/>
</dbReference>
<dbReference type="EMBL" id="PIQG01000002">
    <property type="protein sequence ID" value="RUO78394.1"/>
    <property type="molecule type" value="Genomic_DNA"/>
</dbReference>
<keyword evidence="1" id="KW-0812">Transmembrane</keyword>
<comment type="caution">
    <text evidence="3">The sequence shown here is derived from an EMBL/GenBank/DDBJ whole genome shotgun (WGS) entry which is preliminary data.</text>
</comment>
<dbReference type="OrthoDB" id="1936552at2"/>
<keyword evidence="1" id="KW-1133">Transmembrane helix</keyword>
<dbReference type="Pfam" id="PF00534">
    <property type="entry name" value="Glycos_transf_1"/>
    <property type="match status" value="1"/>
</dbReference>
<dbReference type="GO" id="GO:0016757">
    <property type="term" value="F:glycosyltransferase activity"/>
    <property type="evidence" value="ECO:0007669"/>
    <property type="project" value="InterPro"/>
</dbReference>
<dbReference type="InterPro" id="IPR001296">
    <property type="entry name" value="Glyco_trans_1"/>
</dbReference>
<dbReference type="Proteomes" id="UP000288279">
    <property type="component" value="Unassembled WGS sequence"/>
</dbReference>
<evidence type="ECO:0000313" key="4">
    <source>
        <dbReference type="Proteomes" id="UP000288279"/>
    </source>
</evidence>
<feature type="domain" description="Glycosyl transferase family 1" evidence="2">
    <location>
        <begin position="235"/>
        <end position="317"/>
    </location>
</feature>
<name>A0A432ZKH3_9GAMM</name>